<evidence type="ECO:0000256" key="3">
    <source>
        <dbReference type="SAM" id="Phobius"/>
    </source>
</evidence>
<keyword evidence="3" id="KW-1133">Transmembrane helix</keyword>
<feature type="region of interest" description="Disordered" evidence="2">
    <location>
        <begin position="1"/>
        <end position="44"/>
    </location>
</feature>
<feature type="transmembrane region" description="Helical" evidence="3">
    <location>
        <begin position="213"/>
        <end position="244"/>
    </location>
</feature>
<dbReference type="SUPFAM" id="SSF47473">
    <property type="entry name" value="EF-hand"/>
    <property type="match status" value="1"/>
</dbReference>
<feature type="region of interest" description="Disordered" evidence="2">
    <location>
        <begin position="383"/>
        <end position="408"/>
    </location>
</feature>
<keyword evidence="6" id="KW-1185">Reference proteome</keyword>
<sequence length="408" mass="44683">MSAKAISESPYHVKLKGEKSRRKKKAFRAKEAPPPASPGKRDLLDDHDLVPVEFEAGGEDGTVAGFGTGKKICVVVVVWLAVGTAIYSVLNGWPVPQSCYYASWFDHLETLEETAKSQSLSLIGVFTGKQKLDLDGDGDADVWDRSAVIGKYLNSTATAFFALWVWVGFGTIFGMVSQKWTFVRSVYFSVAAMSTAGLQAPNTLGDGDMDDSVAWFVSIFCVFGIPIFGVAVGSGANLVLGYILEAKPIKQVLLTKDDFDNVKDLIASDHVLDFGEFVILELIRQGNVDMETVEGLRDAFEKIDVNGDGTLDRAEVHRYHKATTLRYRYAAYLTKSRGLSRTFALESALELDIEYLVLKAKKLGWLVPVPAAEDKPFEVLIDALDSPDKPDKPDKPASPASRVTPQDK</sequence>
<dbReference type="PROSITE" id="PS00018">
    <property type="entry name" value="EF_HAND_1"/>
    <property type="match status" value="1"/>
</dbReference>
<dbReference type="SUPFAM" id="SSF81324">
    <property type="entry name" value="Voltage-gated potassium channels"/>
    <property type="match status" value="1"/>
</dbReference>
<dbReference type="Gene3D" id="1.10.287.70">
    <property type="match status" value="1"/>
</dbReference>
<comment type="caution">
    <text evidence="5">The sequence shown here is derived from an EMBL/GenBank/DDBJ whole genome shotgun (WGS) entry which is preliminary data.</text>
</comment>
<dbReference type="Proteomes" id="UP001363151">
    <property type="component" value="Unassembled WGS sequence"/>
</dbReference>
<gene>
    <name evidence="5" type="ORF">SO694_00007243</name>
</gene>
<protein>
    <submittedName>
        <fullName evidence="5">Spermidine synthase</fullName>
    </submittedName>
</protein>
<reference evidence="5 6" key="1">
    <citation type="submission" date="2024-03" db="EMBL/GenBank/DDBJ databases">
        <title>Aureococcus anophagefferens CCMP1851 and Kratosvirus quantuckense: Draft genome of a second virus-susceptible host strain in the model system.</title>
        <authorList>
            <person name="Chase E."/>
            <person name="Truchon A.R."/>
            <person name="Schepens W."/>
            <person name="Wilhelm S.W."/>
        </authorList>
    </citation>
    <scope>NUCLEOTIDE SEQUENCE [LARGE SCALE GENOMIC DNA]</scope>
    <source>
        <strain evidence="5 6">CCMP1851</strain>
    </source>
</reference>
<feature type="transmembrane region" description="Helical" evidence="3">
    <location>
        <begin position="182"/>
        <end position="201"/>
    </location>
</feature>
<evidence type="ECO:0000313" key="5">
    <source>
        <dbReference type="EMBL" id="KAK7250291.1"/>
    </source>
</evidence>
<feature type="transmembrane region" description="Helical" evidence="3">
    <location>
        <begin position="152"/>
        <end position="175"/>
    </location>
</feature>
<dbReference type="InterPro" id="IPR018247">
    <property type="entry name" value="EF_Hand_1_Ca_BS"/>
</dbReference>
<feature type="compositionally biased region" description="Basic and acidic residues" evidence="2">
    <location>
        <begin position="386"/>
        <end position="395"/>
    </location>
</feature>
<keyword evidence="1" id="KW-0106">Calcium</keyword>
<name>A0ABR1GAZ1_AURAN</name>
<evidence type="ECO:0000256" key="2">
    <source>
        <dbReference type="SAM" id="MobiDB-lite"/>
    </source>
</evidence>
<accession>A0ABR1GAZ1</accession>
<dbReference type="Gene3D" id="1.10.238.10">
    <property type="entry name" value="EF-hand"/>
    <property type="match status" value="1"/>
</dbReference>
<evidence type="ECO:0000259" key="4">
    <source>
        <dbReference type="PROSITE" id="PS50222"/>
    </source>
</evidence>
<evidence type="ECO:0000256" key="1">
    <source>
        <dbReference type="ARBA" id="ARBA00022837"/>
    </source>
</evidence>
<keyword evidence="3" id="KW-0812">Transmembrane</keyword>
<evidence type="ECO:0000313" key="6">
    <source>
        <dbReference type="Proteomes" id="UP001363151"/>
    </source>
</evidence>
<proteinExistence type="predicted"/>
<dbReference type="InterPro" id="IPR002048">
    <property type="entry name" value="EF_hand_dom"/>
</dbReference>
<keyword evidence="3" id="KW-0472">Membrane</keyword>
<feature type="domain" description="EF-hand" evidence="4">
    <location>
        <begin position="291"/>
        <end position="326"/>
    </location>
</feature>
<dbReference type="PROSITE" id="PS50222">
    <property type="entry name" value="EF_HAND_2"/>
    <property type="match status" value="1"/>
</dbReference>
<feature type="transmembrane region" description="Helical" evidence="3">
    <location>
        <begin position="72"/>
        <end position="90"/>
    </location>
</feature>
<dbReference type="InterPro" id="IPR011992">
    <property type="entry name" value="EF-hand-dom_pair"/>
</dbReference>
<dbReference type="EMBL" id="JBBJCI010000037">
    <property type="protein sequence ID" value="KAK7250291.1"/>
    <property type="molecule type" value="Genomic_DNA"/>
</dbReference>
<organism evidence="5 6">
    <name type="scientific">Aureococcus anophagefferens</name>
    <name type="common">Harmful bloom alga</name>
    <dbReference type="NCBI Taxonomy" id="44056"/>
    <lineage>
        <taxon>Eukaryota</taxon>
        <taxon>Sar</taxon>
        <taxon>Stramenopiles</taxon>
        <taxon>Ochrophyta</taxon>
        <taxon>Pelagophyceae</taxon>
        <taxon>Pelagomonadales</taxon>
        <taxon>Pelagomonadaceae</taxon>
        <taxon>Aureococcus</taxon>
    </lineage>
</organism>